<name>C7J5X5_ORYSJ</name>
<dbReference type="AlphaFoldDB" id="C7J5X5"/>
<organism evidence="2 3">
    <name type="scientific">Oryza sativa subsp. japonica</name>
    <name type="common">Rice</name>
    <dbReference type="NCBI Taxonomy" id="39947"/>
    <lineage>
        <taxon>Eukaryota</taxon>
        <taxon>Viridiplantae</taxon>
        <taxon>Streptophyta</taxon>
        <taxon>Embryophyta</taxon>
        <taxon>Tracheophyta</taxon>
        <taxon>Spermatophyta</taxon>
        <taxon>Magnoliopsida</taxon>
        <taxon>Liliopsida</taxon>
        <taxon>Poales</taxon>
        <taxon>Poaceae</taxon>
        <taxon>BOP clade</taxon>
        <taxon>Oryzoideae</taxon>
        <taxon>Oryzeae</taxon>
        <taxon>Oryzinae</taxon>
        <taxon>Oryza</taxon>
        <taxon>Oryza sativa</taxon>
    </lineage>
</organism>
<evidence type="ECO:0000313" key="3">
    <source>
        <dbReference type="Proteomes" id="UP000000763"/>
    </source>
</evidence>
<evidence type="ECO:0000256" key="1">
    <source>
        <dbReference type="SAM" id="MobiDB-lite"/>
    </source>
</evidence>
<gene>
    <name evidence="2" type="ordered locus">Os08g0153550</name>
</gene>
<sequence length="31" mass="3370">MVMERNNSEIGEGQQSASSAKVIRSKSRDSS</sequence>
<proteinExistence type="predicted"/>
<evidence type="ECO:0000313" key="2">
    <source>
        <dbReference type="EMBL" id="BAH94113.1"/>
    </source>
</evidence>
<reference evidence="3" key="2">
    <citation type="journal article" date="2008" name="Nucleic Acids Res.">
        <title>The rice annotation project database (RAP-DB): 2008 update.</title>
        <authorList>
            <consortium name="The rice annotation project (RAP)"/>
        </authorList>
    </citation>
    <scope>GENOME REANNOTATION</scope>
    <source>
        <strain evidence="3">cv. Nipponbare</strain>
    </source>
</reference>
<accession>C7J5X5</accession>
<dbReference type="Proteomes" id="UP000000763">
    <property type="component" value="Chromosome 8"/>
</dbReference>
<dbReference type="EMBL" id="AP008214">
    <property type="protein sequence ID" value="BAH94113.1"/>
    <property type="molecule type" value="Genomic_DNA"/>
</dbReference>
<reference evidence="2 3" key="1">
    <citation type="journal article" date="2005" name="Nature">
        <title>The map-based sequence of the rice genome.</title>
        <authorList>
            <consortium name="International rice genome sequencing project (IRGSP)"/>
            <person name="Matsumoto T."/>
            <person name="Wu J."/>
            <person name="Kanamori H."/>
            <person name="Katayose Y."/>
            <person name="Fujisawa M."/>
            <person name="Namiki N."/>
            <person name="Mizuno H."/>
            <person name="Yamamoto K."/>
            <person name="Antonio B.A."/>
            <person name="Baba T."/>
            <person name="Sakata K."/>
            <person name="Nagamura Y."/>
            <person name="Aoki H."/>
            <person name="Arikawa K."/>
            <person name="Arita K."/>
            <person name="Bito T."/>
            <person name="Chiden Y."/>
            <person name="Fujitsuka N."/>
            <person name="Fukunaka R."/>
            <person name="Hamada M."/>
            <person name="Harada C."/>
            <person name="Hayashi A."/>
            <person name="Hijishita S."/>
            <person name="Honda M."/>
            <person name="Hosokawa S."/>
            <person name="Ichikawa Y."/>
            <person name="Idonuma A."/>
            <person name="Iijima M."/>
            <person name="Ikeda M."/>
            <person name="Ikeno M."/>
            <person name="Ito K."/>
            <person name="Ito S."/>
            <person name="Ito T."/>
            <person name="Ito Y."/>
            <person name="Ito Y."/>
            <person name="Iwabuchi A."/>
            <person name="Kamiya K."/>
            <person name="Karasawa W."/>
            <person name="Kurita K."/>
            <person name="Katagiri S."/>
            <person name="Kikuta A."/>
            <person name="Kobayashi H."/>
            <person name="Kobayashi N."/>
            <person name="Machita K."/>
            <person name="Maehara T."/>
            <person name="Masukawa M."/>
            <person name="Mizubayashi T."/>
            <person name="Mukai Y."/>
            <person name="Nagasaki H."/>
            <person name="Nagata Y."/>
            <person name="Naito S."/>
            <person name="Nakashima M."/>
            <person name="Nakama Y."/>
            <person name="Nakamichi Y."/>
            <person name="Nakamura M."/>
            <person name="Meguro A."/>
            <person name="Negishi M."/>
            <person name="Ohta I."/>
            <person name="Ohta T."/>
            <person name="Okamoto M."/>
            <person name="Ono N."/>
            <person name="Saji S."/>
            <person name="Sakaguchi M."/>
            <person name="Sakai K."/>
            <person name="Shibata M."/>
            <person name="Shimokawa T."/>
            <person name="Song J."/>
            <person name="Takazaki Y."/>
            <person name="Terasawa K."/>
            <person name="Tsugane M."/>
            <person name="Tsuji K."/>
            <person name="Ueda S."/>
            <person name="Waki K."/>
            <person name="Yamagata H."/>
            <person name="Yamamoto M."/>
            <person name="Yamamoto S."/>
            <person name="Yamane H."/>
            <person name="Yoshiki S."/>
            <person name="Yoshihara R."/>
            <person name="Yukawa K."/>
            <person name="Zhong H."/>
            <person name="Yano M."/>
            <person name="Yuan Q."/>
            <person name="Ouyang S."/>
            <person name="Liu J."/>
            <person name="Jones K.M."/>
            <person name="Gansberger K."/>
            <person name="Moffat K."/>
            <person name="Hill J."/>
            <person name="Bera J."/>
            <person name="Fadrosh D."/>
            <person name="Jin S."/>
            <person name="Johri S."/>
            <person name="Kim M."/>
            <person name="Overton L."/>
            <person name="Reardon M."/>
            <person name="Tsitrin T."/>
            <person name="Vuong H."/>
            <person name="Weaver B."/>
            <person name="Ciecko A."/>
            <person name="Tallon L."/>
            <person name="Jackson J."/>
            <person name="Pai G."/>
            <person name="Aken S.V."/>
            <person name="Utterback T."/>
            <person name="Reidmuller S."/>
            <person name="Feldblyum T."/>
            <person name="Hsiao J."/>
            <person name="Zismann V."/>
            <person name="Iobst S."/>
            <person name="de Vazeille A.R."/>
            <person name="Buell C.R."/>
            <person name="Ying K."/>
            <person name="Li Y."/>
            <person name="Lu T."/>
            <person name="Huang Y."/>
            <person name="Zhao Q."/>
            <person name="Feng Q."/>
            <person name="Zhang L."/>
            <person name="Zhu J."/>
            <person name="Weng Q."/>
            <person name="Mu J."/>
            <person name="Lu Y."/>
            <person name="Fan D."/>
            <person name="Liu Y."/>
            <person name="Guan J."/>
            <person name="Zhang Y."/>
            <person name="Yu S."/>
            <person name="Liu X."/>
            <person name="Zhang Y."/>
            <person name="Hong G."/>
            <person name="Han B."/>
            <person name="Choisne N."/>
            <person name="Demange N."/>
            <person name="Orjeda G."/>
            <person name="Samain S."/>
            <person name="Cattolico L."/>
            <person name="Pelletier E."/>
            <person name="Couloux A."/>
            <person name="Segurens B."/>
            <person name="Wincker P."/>
            <person name="D'Hont A."/>
            <person name="Scarpelli C."/>
            <person name="Weissenbach J."/>
            <person name="Salanoubat M."/>
            <person name="Quetier F."/>
            <person name="Yu Y."/>
            <person name="Kim H.R."/>
            <person name="Rambo T."/>
            <person name="Currie J."/>
            <person name="Collura K."/>
            <person name="Luo M."/>
            <person name="Yang T."/>
            <person name="Ammiraju J.S.S."/>
            <person name="Engler F."/>
            <person name="Soderlund C."/>
            <person name="Wing R.A."/>
            <person name="Palmer L.E."/>
            <person name="de la Bastide M."/>
            <person name="Spiegel L."/>
            <person name="Nascimento L."/>
            <person name="Zutavern T."/>
            <person name="O'Shaughnessy A."/>
            <person name="Dike S."/>
            <person name="Dedhia N."/>
            <person name="Preston R."/>
            <person name="Balija V."/>
            <person name="McCombie W.R."/>
            <person name="Chow T."/>
            <person name="Chen H."/>
            <person name="Chung M."/>
            <person name="Chen C."/>
            <person name="Shaw J."/>
            <person name="Wu H."/>
            <person name="Hsiao K."/>
            <person name="Chao Y."/>
            <person name="Chu M."/>
            <person name="Cheng C."/>
            <person name="Hour A."/>
            <person name="Lee P."/>
            <person name="Lin S."/>
            <person name="Lin Y."/>
            <person name="Liou J."/>
            <person name="Liu S."/>
            <person name="Hsing Y."/>
            <person name="Raghuvanshi S."/>
            <person name="Mohanty A."/>
            <person name="Bharti A.K."/>
            <person name="Gaur A."/>
            <person name="Gupta V."/>
            <person name="Kumar D."/>
            <person name="Ravi V."/>
            <person name="Vij S."/>
            <person name="Kapur A."/>
            <person name="Khurana P."/>
            <person name="Khurana P."/>
            <person name="Khurana J.P."/>
            <person name="Tyagi A.K."/>
            <person name="Gaikwad K."/>
            <person name="Singh A."/>
            <person name="Dalal V."/>
            <person name="Srivastava S."/>
            <person name="Dixit A."/>
            <person name="Pal A.K."/>
            <person name="Ghazi I.A."/>
            <person name="Yadav M."/>
            <person name="Pandit A."/>
            <person name="Bhargava A."/>
            <person name="Sureshbabu K."/>
            <person name="Batra K."/>
            <person name="Sharma T.R."/>
            <person name="Mohapatra T."/>
            <person name="Singh N.K."/>
            <person name="Messing J."/>
            <person name="Nelson A.B."/>
            <person name="Fuks G."/>
            <person name="Kavchok S."/>
            <person name="Keizer G."/>
            <person name="Linton E."/>
            <person name="Llaca V."/>
            <person name="Song R."/>
            <person name="Tanyolac B."/>
            <person name="Young S."/>
            <person name="Ho-Il K."/>
            <person name="Hahn J.H."/>
            <person name="Sangsakoo G."/>
            <person name="Vanavichit A."/>
            <person name="de Mattos Luiz.A.T."/>
            <person name="Zimmer P.D."/>
            <person name="Malone G."/>
            <person name="Dellagostin O."/>
            <person name="de Oliveira A.C."/>
            <person name="Bevan M."/>
            <person name="Bancroft I."/>
            <person name="Minx P."/>
            <person name="Cordum H."/>
            <person name="Wilson R."/>
            <person name="Cheng Z."/>
            <person name="Jin W."/>
            <person name="Jiang J."/>
            <person name="Leong S.A."/>
            <person name="Iwama H."/>
            <person name="Gojobori T."/>
            <person name="Itoh T."/>
            <person name="Niimura Y."/>
            <person name="Fujii Y."/>
            <person name="Habara T."/>
            <person name="Sakai H."/>
            <person name="Sato Y."/>
            <person name="Wilson G."/>
            <person name="Kumar K."/>
            <person name="McCouch S."/>
            <person name="Juretic N."/>
            <person name="Hoen D."/>
            <person name="Wright S."/>
            <person name="Bruskiewich R."/>
            <person name="Bureau T."/>
            <person name="Miyao A."/>
            <person name="Hirochika H."/>
            <person name="Nishikawa T."/>
            <person name="Kadowaki K."/>
            <person name="Sugiura M."/>
            <person name="Burr B."/>
            <person name="Sasaki T."/>
        </authorList>
    </citation>
    <scope>NUCLEOTIDE SEQUENCE [LARGE SCALE GENOMIC DNA]</scope>
    <source>
        <strain evidence="3">cv. Nipponbare</strain>
    </source>
</reference>
<dbReference type="KEGG" id="dosa:Os08g0153550"/>
<feature type="region of interest" description="Disordered" evidence="1">
    <location>
        <begin position="1"/>
        <end position="31"/>
    </location>
</feature>
<protein>
    <submittedName>
        <fullName evidence="2">Os08g0153550 protein</fullName>
    </submittedName>
</protein>